<sequence length="558" mass="62074">MSMTRPPARLPLEMLYYRAEQQPEDVYLSQPKNGHWHHYSWSRVLELAARLVAGLSALGLEPGDRVALLSKNCAEWFICDFALQMGGFVSVPIYPTAGAETVRYVLEHSESRAIFIGKLDEPDVQEPGIPEGIIRISMPYPSTMSSHHHWDSLLAHEPMARPPLPEPDRLMTLVYTSGSTGHPKGVMIDVGAYAAACQGIVKTVGLNSEDRAFSYLPLSHITERVYVLGASLYGGMSVGFAQNLDTFIDDVKTISPTVFISVPRLWTNFRSRILEKLPQKKMDLLLKIPFISGLVKKKIRAGLGLSAARILGCGSAPVSPSLLRWYERLDMPITEAWGMTENLAYSTLNYPYRSDKVGTVGKPGVQVEIRIADNGEILCRCPGMMHGYYKQESATRETLQDGWLHTGDQGALDHDGYLTITGRMKDAFKTAKGKYVLPVPIETMLTEQPLIEQACVIGSGQAQPVALVQLAEGADLRHKGPIAEQLSTTLGHINQRLESHQRLGGILVMASPWTIENNIMTPTLKIKRHQLEQQYANLEQRWPEGRVILWEQDLPENS</sequence>
<feature type="domain" description="AMP-dependent synthetase/ligase" evidence="4">
    <location>
        <begin position="18"/>
        <end position="389"/>
    </location>
</feature>
<dbReference type="EMBL" id="MDKE01000031">
    <property type="protein sequence ID" value="OIN07933.1"/>
    <property type="molecule type" value="Genomic_DNA"/>
</dbReference>
<dbReference type="AlphaFoldDB" id="A0A1J4QBR0"/>
<evidence type="ECO:0000256" key="2">
    <source>
        <dbReference type="ARBA" id="ARBA00022840"/>
    </source>
</evidence>
<dbReference type="GO" id="GO:0016020">
    <property type="term" value="C:membrane"/>
    <property type="evidence" value="ECO:0007669"/>
    <property type="project" value="TreeGrafter"/>
</dbReference>
<dbReference type="SUPFAM" id="SSF56801">
    <property type="entry name" value="Acetyl-CoA synthetase-like"/>
    <property type="match status" value="1"/>
</dbReference>
<evidence type="ECO:0000256" key="1">
    <source>
        <dbReference type="ARBA" id="ARBA00022741"/>
    </source>
</evidence>
<dbReference type="Gene3D" id="3.40.50.12780">
    <property type="entry name" value="N-terminal domain of ligase-like"/>
    <property type="match status" value="1"/>
</dbReference>
<dbReference type="STRING" id="1414654.BFR47_16075"/>
<gene>
    <name evidence="5" type="ORF">BFR47_16075</name>
</gene>
<dbReference type="Pfam" id="PF00501">
    <property type="entry name" value="AMP-binding"/>
    <property type="match status" value="1"/>
</dbReference>
<dbReference type="PANTHER" id="PTHR43272">
    <property type="entry name" value="LONG-CHAIN-FATTY-ACID--COA LIGASE"/>
    <property type="match status" value="1"/>
</dbReference>
<evidence type="ECO:0000259" key="4">
    <source>
        <dbReference type="Pfam" id="PF00501"/>
    </source>
</evidence>
<dbReference type="InterPro" id="IPR042099">
    <property type="entry name" value="ANL_N_sf"/>
</dbReference>
<organism evidence="5 6">
    <name type="scientific">Oceanisphaera psychrotolerans</name>
    <dbReference type="NCBI Taxonomy" id="1414654"/>
    <lineage>
        <taxon>Bacteria</taxon>
        <taxon>Pseudomonadati</taxon>
        <taxon>Pseudomonadota</taxon>
        <taxon>Gammaproteobacteria</taxon>
        <taxon>Aeromonadales</taxon>
        <taxon>Aeromonadaceae</taxon>
        <taxon>Oceanisphaera</taxon>
    </lineage>
</organism>
<dbReference type="Pfam" id="PF23562">
    <property type="entry name" value="AMP-binding_C_3"/>
    <property type="match status" value="1"/>
</dbReference>
<dbReference type="RefSeq" id="WP_071473176.1">
    <property type="nucleotide sequence ID" value="NZ_MDKE01000031.1"/>
</dbReference>
<dbReference type="Gene3D" id="3.30.300.30">
    <property type="match status" value="1"/>
</dbReference>
<dbReference type="Proteomes" id="UP000243073">
    <property type="component" value="Unassembled WGS sequence"/>
</dbReference>
<dbReference type="InterPro" id="IPR000873">
    <property type="entry name" value="AMP-dep_synth/lig_dom"/>
</dbReference>
<dbReference type="GO" id="GO:0005524">
    <property type="term" value="F:ATP binding"/>
    <property type="evidence" value="ECO:0007669"/>
    <property type="project" value="UniProtKB-KW"/>
</dbReference>
<reference evidence="5 6" key="1">
    <citation type="submission" date="2016-07" db="EMBL/GenBank/DDBJ databases">
        <title>Draft Genome Sequence of Oceanisphaera psychrotolerans, isolated from coastal sediment samples.</title>
        <authorList>
            <person name="Zhuo S."/>
            <person name="Ruan Z."/>
        </authorList>
    </citation>
    <scope>NUCLEOTIDE SEQUENCE [LARGE SCALE GENOMIC DNA]</scope>
    <source>
        <strain evidence="5 6">LAM-WHM-ZC</strain>
    </source>
</reference>
<dbReference type="GO" id="GO:0004467">
    <property type="term" value="F:long-chain fatty acid-CoA ligase activity"/>
    <property type="evidence" value="ECO:0007669"/>
    <property type="project" value="UniProtKB-EC"/>
</dbReference>
<keyword evidence="2" id="KW-0067">ATP-binding</keyword>
<evidence type="ECO:0000313" key="5">
    <source>
        <dbReference type="EMBL" id="OIN07933.1"/>
    </source>
</evidence>
<dbReference type="PANTHER" id="PTHR43272:SF33">
    <property type="entry name" value="AMP-BINDING DOMAIN-CONTAINING PROTEIN-RELATED"/>
    <property type="match status" value="1"/>
</dbReference>
<evidence type="ECO:0000313" key="6">
    <source>
        <dbReference type="Proteomes" id="UP000243073"/>
    </source>
</evidence>
<keyword evidence="1" id="KW-0547">Nucleotide-binding</keyword>
<proteinExistence type="predicted"/>
<comment type="catalytic activity">
    <reaction evidence="3">
        <text>a long-chain fatty acid + ATP + CoA = a long-chain fatty acyl-CoA + AMP + diphosphate</text>
        <dbReference type="Rhea" id="RHEA:15421"/>
        <dbReference type="ChEBI" id="CHEBI:30616"/>
        <dbReference type="ChEBI" id="CHEBI:33019"/>
        <dbReference type="ChEBI" id="CHEBI:57287"/>
        <dbReference type="ChEBI" id="CHEBI:57560"/>
        <dbReference type="ChEBI" id="CHEBI:83139"/>
        <dbReference type="ChEBI" id="CHEBI:456215"/>
        <dbReference type="EC" id="6.2.1.3"/>
    </reaction>
    <physiologicalReaction direction="left-to-right" evidence="3">
        <dbReference type="Rhea" id="RHEA:15422"/>
    </physiologicalReaction>
</comment>
<dbReference type="InterPro" id="IPR045851">
    <property type="entry name" value="AMP-bd_C_sf"/>
</dbReference>
<evidence type="ECO:0000256" key="3">
    <source>
        <dbReference type="ARBA" id="ARBA00024484"/>
    </source>
</evidence>
<name>A0A1J4QBR0_9GAMM</name>
<dbReference type="PROSITE" id="PS00455">
    <property type="entry name" value="AMP_BINDING"/>
    <property type="match status" value="1"/>
</dbReference>
<comment type="caution">
    <text evidence="5">The sequence shown here is derived from an EMBL/GenBank/DDBJ whole genome shotgun (WGS) entry which is preliminary data.</text>
</comment>
<accession>A0A1J4QBR0</accession>
<dbReference type="InterPro" id="IPR020845">
    <property type="entry name" value="AMP-binding_CS"/>
</dbReference>
<keyword evidence="6" id="KW-1185">Reference proteome</keyword>
<protein>
    <submittedName>
        <fullName evidence="5">AMP-dependent synthetase</fullName>
    </submittedName>
</protein>